<dbReference type="GO" id="GO:0005886">
    <property type="term" value="C:plasma membrane"/>
    <property type="evidence" value="ECO:0007669"/>
    <property type="project" value="UniProtKB-SubCell"/>
</dbReference>
<feature type="domain" description="ABC transmembrane type-1" evidence="8">
    <location>
        <begin position="62"/>
        <end position="276"/>
    </location>
</feature>
<dbReference type="Gene3D" id="1.10.3720.10">
    <property type="entry name" value="MetI-like"/>
    <property type="match status" value="1"/>
</dbReference>
<feature type="transmembrane region" description="Helical" evidence="7">
    <location>
        <begin position="68"/>
        <end position="88"/>
    </location>
</feature>
<keyword evidence="5 7" id="KW-1133">Transmembrane helix</keyword>
<dbReference type="PANTHER" id="PTHR30193:SF37">
    <property type="entry name" value="INNER MEMBRANE ABC TRANSPORTER PERMEASE PROTEIN YCJO"/>
    <property type="match status" value="1"/>
</dbReference>
<feature type="transmembrane region" description="Helical" evidence="7">
    <location>
        <begin position="7"/>
        <end position="30"/>
    </location>
</feature>
<evidence type="ECO:0000256" key="3">
    <source>
        <dbReference type="ARBA" id="ARBA00022475"/>
    </source>
</evidence>
<evidence type="ECO:0000256" key="5">
    <source>
        <dbReference type="ARBA" id="ARBA00022989"/>
    </source>
</evidence>
<evidence type="ECO:0000256" key="1">
    <source>
        <dbReference type="ARBA" id="ARBA00004651"/>
    </source>
</evidence>
<keyword evidence="3" id="KW-1003">Cell membrane</keyword>
<keyword evidence="4 7" id="KW-0812">Transmembrane</keyword>
<dbReference type="InterPro" id="IPR051393">
    <property type="entry name" value="ABC_transporter_permease"/>
</dbReference>
<evidence type="ECO:0000256" key="7">
    <source>
        <dbReference type="RuleBase" id="RU363032"/>
    </source>
</evidence>
<feature type="transmembrane region" description="Helical" evidence="7">
    <location>
        <begin position="213"/>
        <end position="230"/>
    </location>
</feature>
<reference evidence="9 10" key="1">
    <citation type="submission" date="2020-04" db="EMBL/GenBank/DDBJ databases">
        <authorList>
            <person name="Zhang R."/>
            <person name="Schippers A."/>
        </authorList>
    </citation>
    <scope>NUCLEOTIDE SEQUENCE [LARGE SCALE GENOMIC DNA]</scope>
    <source>
        <strain evidence="9 10">DSM 109850</strain>
    </source>
</reference>
<keyword evidence="10" id="KW-1185">Reference proteome</keyword>
<gene>
    <name evidence="9" type="ORF">HIJ39_21505</name>
</gene>
<evidence type="ECO:0000313" key="10">
    <source>
        <dbReference type="Proteomes" id="UP000533476"/>
    </source>
</evidence>
<keyword evidence="2 7" id="KW-0813">Transport</keyword>
<comment type="subcellular location">
    <subcellularLocation>
        <location evidence="1 7">Cell membrane</location>
        <topology evidence="1 7">Multi-pass membrane protein</topology>
    </subcellularLocation>
</comment>
<dbReference type="Proteomes" id="UP000533476">
    <property type="component" value="Unassembled WGS sequence"/>
</dbReference>
<dbReference type="AlphaFoldDB" id="A0A7Y0Q5A4"/>
<evidence type="ECO:0000256" key="6">
    <source>
        <dbReference type="ARBA" id="ARBA00023136"/>
    </source>
</evidence>
<dbReference type="SUPFAM" id="SSF161098">
    <property type="entry name" value="MetI-like"/>
    <property type="match status" value="1"/>
</dbReference>
<evidence type="ECO:0000256" key="2">
    <source>
        <dbReference type="ARBA" id="ARBA00022448"/>
    </source>
</evidence>
<dbReference type="PANTHER" id="PTHR30193">
    <property type="entry name" value="ABC TRANSPORTER PERMEASE PROTEIN"/>
    <property type="match status" value="1"/>
</dbReference>
<dbReference type="GO" id="GO:0055085">
    <property type="term" value="P:transmembrane transport"/>
    <property type="evidence" value="ECO:0007669"/>
    <property type="project" value="InterPro"/>
</dbReference>
<dbReference type="CDD" id="cd06261">
    <property type="entry name" value="TM_PBP2"/>
    <property type="match status" value="1"/>
</dbReference>
<evidence type="ECO:0000313" key="9">
    <source>
        <dbReference type="EMBL" id="NMP24886.1"/>
    </source>
</evidence>
<dbReference type="Pfam" id="PF00528">
    <property type="entry name" value="BPD_transp_1"/>
    <property type="match status" value="1"/>
</dbReference>
<comment type="caution">
    <text evidence="9">The sequence shown here is derived from an EMBL/GenBank/DDBJ whole genome shotgun (WGS) entry which is preliminary data.</text>
</comment>
<sequence>MNWQRWVLTLPGLLFFVIFALAPMVVAVYYSGLNWNGIGTSQWVGIQNWIHALSNGAVFHALRLTAELMVLSWFFQNPLSLALGVFMAGRQKYRAVYSVIYFVPLLFSSVAIGVTWSYILNPNFGLLDALLKIVGLGNGQQNWLGNPHWALLVVAGVIAWQFIPFNSLLYHGGAKQIPDSLYEAARLDGASPWQSFLHVTIPQLKNTMVTTTILNLTGTLTYFDLIYVLTSGGPGDSTNVLAMEMYKQAFYYQNIGMGSVIAVVMAVAGLVLSILTVKFTGFSRMDSQMEGM</sequence>
<dbReference type="PROSITE" id="PS50928">
    <property type="entry name" value="ABC_TM1"/>
    <property type="match status" value="1"/>
</dbReference>
<name>A0A7Y0Q5A4_9FIRM</name>
<dbReference type="InterPro" id="IPR000515">
    <property type="entry name" value="MetI-like"/>
</dbReference>
<organism evidence="9 10">
    <name type="scientific">Sulfobacillus harzensis</name>
    <dbReference type="NCBI Taxonomy" id="2729629"/>
    <lineage>
        <taxon>Bacteria</taxon>
        <taxon>Bacillati</taxon>
        <taxon>Bacillota</taxon>
        <taxon>Clostridia</taxon>
        <taxon>Eubacteriales</taxon>
        <taxon>Clostridiales Family XVII. Incertae Sedis</taxon>
        <taxon>Sulfobacillus</taxon>
    </lineage>
</organism>
<evidence type="ECO:0000256" key="4">
    <source>
        <dbReference type="ARBA" id="ARBA00022692"/>
    </source>
</evidence>
<keyword evidence="6 7" id="KW-0472">Membrane</keyword>
<accession>A0A7Y0Q5A4</accession>
<feature type="transmembrane region" description="Helical" evidence="7">
    <location>
        <begin position="149"/>
        <end position="170"/>
    </location>
</feature>
<feature type="transmembrane region" description="Helical" evidence="7">
    <location>
        <begin position="250"/>
        <end position="275"/>
    </location>
</feature>
<evidence type="ECO:0000259" key="8">
    <source>
        <dbReference type="PROSITE" id="PS50928"/>
    </source>
</evidence>
<dbReference type="InterPro" id="IPR035906">
    <property type="entry name" value="MetI-like_sf"/>
</dbReference>
<proteinExistence type="inferred from homology"/>
<comment type="similarity">
    <text evidence="7">Belongs to the binding-protein-dependent transport system permease family.</text>
</comment>
<feature type="transmembrane region" description="Helical" evidence="7">
    <location>
        <begin position="95"/>
        <end position="119"/>
    </location>
</feature>
<protein>
    <submittedName>
        <fullName evidence="9">Sugar ABC transporter permease</fullName>
    </submittedName>
</protein>
<dbReference type="EMBL" id="JABBVZ010000169">
    <property type="protein sequence ID" value="NMP24886.1"/>
    <property type="molecule type" value="Genomic_DNA"/>
</dbReference>